<dbReference type="AlphaFoldDB" id="A0A6I6C5P2"/>
<reference evidence="2 3" key="1">
    <citation type="submission" date="2019-11" db="EMBL/GenBank/DDBJ databases">
        <title>Complete genome sequence of Spiroplasma tabanidicola TAUS-1 (DSM 22603).</title>
        <authorList>
            <person name="Huang C.-T."/>
            <person name="Lin Y.-C."/>
            <person name="Kuo C.-H."/>
        </authorList>
    </citation>
    <scope>NUCLEOTIDE SEQUENCE [LARGE SCALE GENOMIC DNA]</scope>
    <source>
        <strain evidence="2 3">TAUS-1</strain>
    </source>
</reference>
<name>A0A6I6C5P2_9MOLU</name>
<feature type="transmembrane region" description="Helical" evidence="1">
    <location>
        <begin position="21"/>
        <end position="42"/>
    </location>
</feature>
<accession>A0A6I6C5P2</accession>
<evidence type="ECO:0000313" key="2">
    <source>
        <dbReference type="EMBL" id="QGS52177.1"/>
    </source>
</evidence>
<keyword evidence="1" id="KW-0812">Transmembrane</keyword>
<feature type="transmembrane region" description="Helical" evidence="1">
    <location>
        <begin position="142"/>
        <end position="166"/>
    </location>
</feature>
<gene>
    <name evidence="2" type="ORF">STABA_v1c08220</name>
</gene>
<keyword evidence="1" id="KW-1133">Transmembrane helix</keyword>
<organism evidence="2 3">
    <name type="scientific">Spiroplasma tabanidicola</name>
    <dbReference type="NCBI Taxonomy" id="324079"/>
    <lineage>
        <taxon>Bacteria</taxon>
        <taxon>Bacillati</taxon>
        <taxon>Mycoplasmatota</taxon>
        <taxon>Mollicutes</taxon>
        <taxon>Entomoplasmatales</taxon>
        <taxon>Spiroplasmataceae</taxon>
        <taxon>Spiroplasma</taxon>
    </lineage>
</organism>
<feature type="transmembrane region" description="Helical" evidence="1">
    <location>
        <begin position="250"/>
        <end position="272"/>
    </location>
</feature>
<keyword evidence="3" id="KW-1185">Reference proteome</keyword>
<protein>
    <submittedName>
        <fullName evidence="2">Uncharacterized protein</fullName>
    </submittedName>
</protein>
<dbReference type="EMBL" id="CP046276">
    <property type="protein sequence ID" value="QGS52177.1"/>
    <property type="molecule type" value="Genomic_DNA"/>
</dbReference>
<feature type="transmembrane region" description="Helical" evidence="1">
    <location>
        <begin position="173"/>
        <end position="194"/>
    </location>
</feature>
<evidence type="ECO:0000256" key="1">
    <source>
        <dbReference type="SAM" id="Phobius"/>
    </source>
</evidence>
<dbReference type="KEGG" id="stab:STABA_v1c08220"/>
<evidence type="ECO:0000313" key="3">
    <source>
        <dbReference type="Proteomes" id="UP000424468"/>
    </source>
</evidence>
<dbReference type="OrthoDB" id="390304at2"/>
<feature type="transmembrane region" description="Helical" evidence="1">
    <location>
        <begin position="96"/>
        <end position="122"/>
    </location>
</feature>
<keyword evidence="1" id="KW-0472">Membrane</keyword>
<feature type="transmembrane region" description="Helical" evidence="1">
    <location>
        <begin position="48"/>
        <end position="75"/>
    </location>
</feature>
<proteinExistence type="predicted"/>
<dbReference type="Proteomes" id="UP000424468">
    <property type="component" value="Chromosome"/>
</dbReference>
<sequence length="278" mass="32650">MRFQKLDKVIRYTFKITFRSIFTHIFIFIIPFLIELFIYFYLIKQNIISNRAIVCGPLIFITIIFNSLFVTNSICSWRETIFIKQIKNFGINNLTFLTSLLVVFFTYSMISLIIISSVISTIDAFSFDKKVLQMFGNVFTQPSFLLIFIGIILNIAFVYFIAILIAGFFRNVYLINALFVLVVMFLILTGDYLLDYKFTQSFYYQMFSFLNPQKYLNWIFYTSYTNTYTNSASIYKILKNVEAFFPFTNLFAPLFSSVAIIPVIGLLSYYNFNISIKK</sequence>